<organism evidence="1 2">
    <name type="scientific">Aquimarina brevivitae</name>
    <dbReference type="NCBI Taxonomy" id="323412"/>
    <lineage>
        <taxon>Bacteria</taxon>
        <taxon>Pseudomonadati</taxon>
        <taxon>Bacteroidota</taxon>
        <taxon>Flavobacteriia</taxon>
        <taxon>Flavobacteriales</taxon>
        <taxon>Flavobacteriaceae</taxon>
        <taxon>Aquimarina</taxon>
    </lineage>
</organism>
<sequence>MGFAIVVVAVICLVGYGVYRLFNQLGDPVNEEKSDAYYYATDGNSLVYSPMGNWFELGKTSFQADLPSFEVLSKSYAKDKNNAYHMYRTIKTAVDIPSFTVKFDNVPMDKNHVYSLQTNCDTAQTKVCLQIIKGADPKTFKKLDFAFSIDKQHVYYNDTIAPALDPKTFSSVNDYFYKDKLGVYLHQINKPLQKIAANPENTQMLSSTIIRDAQSIYMFLSYGRELIVIPFTDSSSILVGPDSQFLRADEHIYYKGKVVPNVDAESFQLVSKGYFIDKNSVYFQDQRIEKADVSTFTMIKYQYGKDKNHVFFEGKIMENADVNSFRYNKEKLQFEDKNHIYRWGKPKS</sequence>
<dbReference type="Proteomes" id="UP000292262">
    <property type="component" value="Unassembled WGS sequence"/>
</dbReference>
<dbReference type="AlphaFoldDB" id="A0A4V2F5L4"/>
<evidence type="ECO:0000313" key="1">
    <source>
        <dbReference type="EMBL" id="RZS93229.1"/>
    </source>
</evidence>
<protein>
    <submittedName>
        <fullName evidence="1">DKNYY family protein</fullName>
    </submittedName>
</protein>
<accession>A0A4V2F5L4</accession>
<gene>
    <name evidence="1" type="ORF">EV197_1804</name>
</gene>
<dbReference type="Pfam" id="PF13644">
    <property type="entry name" value="DKNYY"/>
    <property type="match status" value="3"/>
</dbReference>
<evidence type="ECO:0000313" key="2">
    <source>
        <dbReference type="Proteomes" id="UP000292262"/>
    </source>
</evidence>
<dbReference type="EMBL" id="SGXE01000002">
    <property type="protein sequence ID" value="RZS93229.1"/>
    <property type="molecule type" value="Genomic_DNA"/>
</dbReference>
<proteinExistence type="predicted"/>
<reference evidence="1 2" key="1">
    <citation type="submission" date="2019-02" db="EMBL/GenBank/DDBJ databases">
        <title>Genomic Encyclopedia of Type Strains, Phase IV (KMG-IV): sequencing the most valuable type-strain genomes for metagenomic binning, comparative biology and taxonomic classification.</title>
        <authorList>
            <person name="Goeker M."/>
        </authorList>
    </citation>
    <scope>NUCLEOTIDE SEQUENCE [LARGE SCALE GENOMIC DNA]</scope>
    <source>
        <strain evidence="1 2">DSM 17196</strain>
    </source>
</reference>
<comment type="caution">
    <text evidence="1">The sequence shown here is derived from an EMBL/GenBank/DDBJ whole genome shotgun (WGS) entry which is preliminary data.</text>
</comment>
<keyword evidence="2" id="KW-1185">Reference proteome</keyword>
<name>A0A4V2F5L4_9FLAO</name>
<dbReference type="InterPro" id="IPR027375">
    <property type="entry name" value="DKNYY"/>
</dbReference>